<feature type="domain" description="GH16" evidence="3">
    <location>
        <begin position="5"/>
        <end position="281"/>
    </location>
</feature>
<dbReference type="InterPro" id="IPR000757">
    <property type="entry name" value="Beta-glucanase-like"/>
</dbReference>
<keyword evidence="4" id="KW-0378">Hydrolase</keyword>
<dbReference type="GO" id="GO:0004553">
    <property type="term" value="F:hydrolase activity, hydrolyzing O-glycosyl compounds"/>
    <property type="evidence" value="ECO:0007669"/>
    <property type="project" value="InterPro"/>
</dbReference>
<evidence type="ECO:0000256" key="1">
    <source>
        <dbReference type="ARBA" id="ARBA00006865"/>
    </source>
</evidence>
<dbReference type="InterPro" id="IPR013320">
    <property type="entry name" value="ConA-like_dom_sf"/>
</dbReference>
<evidence type="ECO:0000313" key="4">
    <source>
        <dbReference type="EMBL" id="MBJ6368785.1"/>
    </source>
</evidence>
<dbReference type="AlphaFoldDB" id="A0A8J7IX45"/>
<feature type="signal peptide" evidence="2">
    <location>
        <begin position="1"/>
        <end position="18"/>
    </location>
</feature>
<dbReference type="EMBL" id="JAELVQ010000015">
    <property type="protein sequence ID" value="MBJ6368785.1"/>
    <property type="molecule type" value="Genomic_DNA"/>
</dbReference>
<gene>
    <name evidence="4" type="ORF">JF259_11855</name>
</gene>
<dbReference type="GO" id="GO:0005975">
    <property type="term" value="P:carbohydrate metabolic process"/>
    <property type="evidence" value="ECO:0007669"/>
    <property type="project" value="InterPro"/>
</dbReference>
<dbReference type="Gene3D" id="2.60.120.200">
    <property type="match status" value="1"/>
</dbReference>
<evidence type="ECO:0000313" key="5">
    <source>
        <dbReference type="Proteomes" id="UP000610931"/>
    </source>
</evidence>
<dbReference type="PANTHER" id="PTHR10963:SF55">
    <property type="entry name" value="GLYCOSIDE HYDROLASE FAMILY 16 PROTEIN"/>
    <property type="match status" value="1"/>
</dbReference>
<accession>A0A8J7IX45</accession>
<comment type="caution">
    <text evidence="4">The sequence shown here is derived from an EMBL/GenBank/DDBJ whole genome shotgun (WGS) entry which is preliminary data.</text>
</comment>
<organism evidence="4 5">
    <name type="scientific">Snuella sedimenti</name>
    <dbReference type="NCBI Taxonomy" id="2798802"/>
    <lineage>
        <taxon>Bacteria</taxon>
        <taxon>Pseudomonadati</taxon>
        <taxon>Bacteroidota</taxon>
        <taxon>Flavobacteriia</taxon>
        <taxon>Flavobacteriales</taxon>
        <taxon>Flavobacteriaceae</taxon>
        <taxon>Snuella</taxon>
    </lineage>
</organism>
<evidence type="ECO:0000256" key="2">
    <source>
        <dbReference type="SAM" id="SignalP"/>
    </source>
</evidence>
<dbReference type="SUPFAM" id="SSF49899">
    <property type="entry name" value="Concanavalin A-like lectins/glucanases"/>
    <property type="match status" value="1"/>
</dbReference>
<dbReference type="Proteomes" id="UP000610931">
    <property type="component" value="Unassembled WGS sequence"/>
</dbReference>
<keyword evidence="2" id="KW-0732">Signal</keyword>
<sequence length="281" mass="32626">MVKIVSFKALKYPALLFAVLLVNCKASRSAIVDEYIFVQKDTLQTTKWQVVWEDHFDKPQIDTTKWTKIPPNKADWGNYMSDNANCYSFLNGKLHLKGIVNPDTIADSRPFLTGGIYSKGKFAFQYGKIEIRAKLESAKGAWPAIWLLAEQKKYGKYPRNGEIDIMEHLNFDDMVYQTVHSYYTLELKQKEHPLYYKTAKVNSEEFNTYGLEWYPDKLVFTVNGKATHTYPKLEGVDPTQWPFDQPFYILIDQQLGGSWVGDVKPEDLPVHMIIDWVKIYQ</sequence>
<protein>
    <submittedName>
        <fullName evidence="4">Glycoside hydrolase family 16 protein</fullName>
    </submittedName>
</protein>
<keyword evidence="5" id="KW-1185">Reference proteome</keyword>
<reference evidence="4" key="1">
    <citation type="submission" date="2020-12" db="EMBL/GenBank/DDBJ databases">
        <title>Snuella sp. nov., isolated from sediment in Incheon.</title>
        <authorList>
            <person name="Kim W."/>
        </authorList>
    </citation>
    <scope>NUCLEOTIDE SEQUENCE</scope>
    <source>
        <strain evidence="4">CAU 1569</strain>
    </source>
</reference>
<dbReference type="CDD" id="cd08023">
    <property type="entry name" value="GH16_laminarinase_like"/>
    <property type="match status" value="1"/>
</dbReference>
<name>A0A8J7IX45_9FLAO</name>
<comment type="similarity">
    <text evidence="1">Belongs to the glycosyl hydrolase 16 family.</text>
</comment>
<dbReference type="InterPro" id="IPR050546">
    <property type="entry name" value="Glycosyl_Hydrlase_16"/>
</dbReference>
<dbReference type="Pfam" id="PF00722">
    <property type="entry name" value="Glyco_hydro_16"/>
    <property type="match status" value="1"/>
</dbReference>
<dbReference type="PANTHER" id="PTHR10963">
    <property type="entry name" value="GLYCOSYL HYDROLASE-RELATED"/>
    <property type="match status" value="1"/>
</dbReference>
<feature type="chain" id="PRO_5035203886" evidence="2">
    <location>
        <begin position="19"/>
        <end position="281"/>
    </location>
</feature>
<evidence type="ECO:0000259" key="3">
    <source>
        <dbReference type="PROSITE" id="PS51762"/>
    </source>
</evidence>
<dbReference type="PROSITE" id="PS51762">
    <property type="entry name" value="GH16_2"/>
    <property type="match status" value="1"/>
</dbReference>
<proteinExistence type="inferred from homology"/>
<dbReference type="RefSeq" id="WP_199115544.1">
    <property type="nucleotide sequence ID" value="NZ_JAELVQ010000015.1"/>
</dbReference>